<accession>A0A7H2BKJ9</accession>
<dbReference type="EMBL" id="CP061538">
    <property type="protein sequence ID" value="QNV40195.1"/>
    <property type="molecule type" value="Genomic_DNA"/>
</dbReference>
<proteinExistence type="predicted"/>
<gene>
    <name evidence="1" type="ORF">IDM48_01770</name>
</gene>
<sequence length="63" mass="7485">MNKIKEIISAIEWFTSGMLGGDKYQKYLAHHRQTGCDHAPMSEREFWRDYHRRLDENPGARCC</sequence>
<dbReference type="InterPro" id="IPR007423">
    <property type="entry name" value="Sel_put"/>
</dbReference>
<evidence type="ECO:0000313" key="2">
    <source>
        <dbReference type="Proteomes" id="UP000516421"/>
    </source>
</evidence>
<keyword evidence="2" id="KW-1185">Reference proteome</keyword>
<dbReference type="RefSeq" id="WP_083147317.1">
    <property type="nucleotide sequence ID" value="NZ_BAAAHX010000011.1"/>
</dbReference>
<name>A0A7H2BKJ9_9MICC</name>
<protein>
    <submittedName>
        <fullName evidence="1">YbdD/YjiX family protein</fullName>
    </submittedName>
</protein>
<dbReference type="Proteomes" id="UP000516421">
    <property type="component" value="Chromosome"/>
</dbReference>
<organism evidence="1 2">
    <name type="scientific">Rothia amarae</name>
    <dbReference type="NCBI Taxonomy" id="169480"/>
    <lineage>
        <taxon>Bacteria</taxon>
        <taxon>Bacillati</taxon>
        <taxon>Actinomycetota</taxon>
        <taxon>Actinomycetes</taxon>
        <taxon>Micrococcales</taxon>
        <taxon>Micrococcaceae</taxon>
        <taxon>Rothia</taxon>
    </lineage>
</organism>
<evidence type="ECO:0000313" key="1">
    <source>
        <dbReference type="EMBL" id="QNV40195.1"/>
    </source>
</evidence>
<dbReference type="AlphaFoldDB" id="A0A7H2BKJ9"/>
<dbReference type="Pfam" id="PF04328">
    <property type="entry name" value="Sel_put"/>
    <property type="match status" value="1"/>
</dbReference>
<reference evidence="1 2" key="1">
    <citation type="submission" date="2020-09" db="EMBL/GenBank/DDBJ databases">
        <title>Investigation of environmental microbe.</title>
        <authorList>
            <person name="Ou Y."/>
            <person name="Kang Q."/>
        </authorList>
    </citation>
    <scope>NUCLEOTIDE SEQUENCE [LARGE SCALE GENOMIC DNA]</scope>
    <source>
        <strain evidence="1 2">KJZ-9</strain>
    </source>
</reference>
<dbReference type="KEGG" id="rama:IDM48_01770"/>